<reference evidence="2" key="1">
    <citation type="submission" date="2024-05" db="EMBL/GenBank/DDBJ databases">
        <authorList>
            <person name="Jung D.-H."/>
        </authorList>
    </citation>
    <scope>NUCLEOTIDE SEQUENCE</scope>
    <source>
        <strain evidence="2">JA-25</strain>
    </source>
</reference>
<sequence>MSSSPLVSIVIPVYNQKLSYFKDAVESALSQTYTNIEVVVSDNHSTNELIGYLASLTDERLKVRKPDQFLPMVQNFQFGADQATGNYLTFLCSDDYLCPDFVELMVGTLEANPAVAFGYSELACVEHYDLGIVRFNYHNKATGTRSAEESIRELLAVRPVLGFFPALMMRREGYTAIRHLLAGDIIFAFDIATVFSLHQLGDVYYLNKTLGKVRYWTSMDGKTSDDRFLEFVADTSKLCQLVEQLSILSPTDEGVKEWRRFQARRWLMVALFWSVRGDISVEKSTRGMRKINEEVYRYPFLTGLITWMLTKPQTLLIRPTLKGIIRLLLSLQRLTKKPL</sequence>
<name>A0ABX0QHL4_9BACT</name>
<accession>A0ABX0QHL4</accession>
<comment type="caution">
    <text evidence="2">The sequence shown here is derived from an EMBL/GenBank/DDBJ whole genome shotgun (WGS) entry which is preliminary data.</text>
</comment>
<dbReference type="Pfam" id="PF00535">
    <property type="entry name" value="Glycos_transf_2"/>
    <property type="match status" value="1"/>
</dbReference>
<dbReference type="RefSeq" id="WP_166692826.1">
    <property type="nucleotide sequence ID" value="NZ_WAEL01000006.1"/>
</dbReference>
<dbReference type="PANTHER" id="PTHR22916:SF3">
    <property type="entry name" value="UDP-GLCNAC:BETAGAL BETA-1,3-N-ACETYLGLUCOSAMINYLTRANSFERASE-LIKE PROTEIN 1"/>
    <property type="match status" value="1"/>
</dbReference>
<dbReference type="InterPro" id="IPR029044">
    <property type="entry name" value="Nucleotide-diphossugar_trans"/>
</dbReference>
<dbReference type="InterPro" id="IPR001173">
    <property type="entry name" value="Glyco_trans_2-like"/>
</dbReference>
<feature type="domain" description="Glycosyltransferase 2-like" evidence="1">
    <location>
        <begin position="8"/>
        <end position="116"/>
    </location>
</feature>
<evidence type="ECO:0000313" key="2">
    <source>
        <dbReference type="EMBL" id="NID11900.1"/>
    </source>
</evidence>
<dbReference type="EMBL" id="WAEL01000006">
    <property type="protein sequence ID" value="NID11900.1"/>
    <property type="molecule type" value="Genomic_DNA"/>
</dbReference>
<organism evidence="2 3">
    <name type="scientific">Fibrivirga algicola</name>
    <dbReference type="NCBI Taxonomy" id="2950420"/>
    <lineage>
        <taxon>Bacteria</taxon>
        <taxon>Pseudomonadati</taxon>
        <taxon>Bacteroidota</taxon>
        <taxon>Cytophagia</taxon>
        <taxon>Cytophagales</taxon>
        <taxon>Spirosomataceae</taxon>
        <taxon>Fibrivirga</taxon>
    </lineage>
</organism>
<dbReference type="SUPFAM" id="SSF53448">
    <property type="entry name" value="Nucleotide-diphospho-sugar transferases"/>
    <property type="match status" value="1"/>
</dbReference>
<proteinExistence type="predicted"/>
<dbReference type="CDD" id="cd00761">
    <property type="entry name" value="Glyco_tranf_GTA_type"/>
    <property type="match status" value="1"/>
</dbReference>
<evidence type="ECO:0000313" key="3">
    <source>
        <dbReference type="Proteomes" id="UP000606008"/>
    </source>
</evidence>
<dbReference type="Gene3D" id="3.90.550.10">
    <property type="entry name" value="Spore Coat Polysaccharide Biosynthesis Protein SpsA, Chain A"/>
    <property type="match status" value="1"/>
</dbReference>
<protein>
    <submittedName>
        <fullName evidence="2">Glycosyltransferase family 2 protein</fullName>
    </submittedName>
</protein>
<gene>
    <name evidence="2" type="ORF">F7231_17140</name>
</gene>
<keyword evidence="3" id="KW-1185">Reference proteome</keyword>
<dbReference type="Proteomes" id="UP000606008">
    <property type="component" value="Unassembled WGS sequence"/>
</dbReference>
<dbReference type="PANTHER" id="PTHR22916">
    <property type="entry name" value="GLYCOSYLTRANSFERASE"/>
    <property type="match status" value="1"/>
</dbReference>
<evidence type="ECO:0000259" key="1">
    <source>
        <dbReference type="Pfam" id="PF00535"/>
    </source>
</evidence>